<dbReference type="InterPro" id="IPR036388">
    <property type="entry name" value="WH-like_DNA-bd_sf"/>
</dbReference>
<dbReference type="PRINTS" id="PR00039">
    <property type="entry name" value="HTHLYSR"/>
</dbReference>
<evidence type="ECO:0000256" key="3">
    <source>
        <dbReference type="ARBA" id="ARBA00023125"/>
    </source>
</evidence>
<dbReference type="Pfam" id="PF03466">
    <property type="entry name" value="LysR_substrate"/>
    <property type="match status" value="1"/>
</dbReference>
<evidence type="ECO:0000313" key="6">
    <source>
        <dbReference type="EMBL" id="TDQ45928.1"/>
    </source>
</evidence>
<keyword evidence="3" id="KW-0238">DNA-binding</keyword>
<evidence type="ECO:0000256" key="2">
    <source>
        <dbReference type="ARBA" id="ARBA00023015"/>
    </source>
</evidence>
<dbReference type="RefSeq" id="WP_133592288.1">
    <property type="nucleotide sequence ID" value="NZ_CP037953.1"/>
</dbReference>
<dbReference type="InterPro" id="IPR058163">
    <property type="entry name" value="LysR-type_TF_proteobact-type"/>
</dbReference>
<dbReference type="InterPro" id="IPR036390">
    <property type="entry name" value="WH_DNA-bd_sf"/>
</dbReference>
<comment type="similarity">
    <text evidence="1">Belongs to the LysR transcriptional regulatory family.</text>
</comment>
<dbReference type="PROSITE" id="PS50931">
    <property type="entry name" value="HTH_LYSR"/>
    <property type="match status" value="1"/>
</dbReference>
<dbReference type="OrthoDB" id="8885940at2"/>
<dbReference type="PANTHER" id="PTHR30537:SF5">
    <property type="entry name" value="HTH-TYPE TRANSCRIPTIONAL ACTIVATOR TTDR-RELATED"/>
    <property type="match status" value="1"/>
</dbReference>
<dbReference type="SUPFAM" id="SSF46785">
    <property type="entry name" value="Winged helix' DNA-binding domain"/>
    <property type="match status" value="1"/>
</dbReference>
<accession>A0A4R6UGK7</accession>
<dbReference type="AlphaFoldDB" id="A0A4R6UGK7"/>
<evidence type="ECO:0000256" key="1">
    <source>
        <dbReference type="ARBA" id="ARBA00009437"/>
    </source>
</evidence>
<dbReference type="SUPFAM" id="SSF53850">
    <property type="entry name" value="Periplasmic binding protein-like II"/>
    <property type="match status" value="1"/>
</dbReference>
<keyword evidence="7" id="KW-1185">Reference proteome</keyword>
<dbReference type="FunFam" id="1.10.10.10:FF:000001">
    <property type="entry name" value="LysR family transcriptional regulator"/>
    <property type="match status" value="1"/>
</dbReference>
<dbReference type="InterPro" id="IPR000847">
    <property type="entry name" value="LysR_HTH_N"/>
</dbReference>
<evidence type="ECO:0000313" key="7">
    <source>
        <dbReference type="Proteomes" id="UP000295375"/>
    </source>
</evidence>
<keyword evidence="2" id="KW-0805">Transcription regulation</keyword>
<proteinExistence type="inferred from homology"/>
<dbReference type="Gene3D" id="1.10.10.10">
    <property type="entry name" value="Winged helix-like DNA-binding domain superfamily/Winged helix DNA-binding domain"/>
    <property type="match status" value="1"/>
</dbReference>
<dbReference type="GO" id="GO:0003677">
    <property type="term" value="F:DNA binding"/>
    <property type="evidence" value="ECO:0007669"/>
    <property type="project" value="UniProtKB-KW"/>
</dbReference>
<dbReference type="PANTHER" id="PTHR30537">
    <property type="entry name" value="HTH-TYPE TRANSCRIPTIONAL REGULATOR"/>
    <property type="match status" value="1"/>
</dbReference>
<dbReference type="InterPro" id="IPR005119">
    <property type="entry name" value="LysR_subst-bd"/>
</dbReference>
<dbReference type="EMBL" id="SNYM01000016">
    <property type="protein sequence ID" value="TDQ45928.1"/>
    <property type="molecule type" value="Genomic_DNA"/>
</dbReference>
<name>A0A4R6UGK7_9GAMM</name>
<comment type="caution">
    <text evidence="6">The sequence shown here is derived from an EMBL/GenBank/DDBJ whole genome shotgun (WGS) entry which is preliminary data.</text>
</comment>
<keyword evidence="4" id="KW-0804">Transcription</keyword>
<protein>
    <submittedName>
        <fullName evidence="6">LysR family transcriptional regulator</fullName>
    </submittedName>
</protein>
<dbReference type="Pfam" id="PF00126">
    <property type="entry name" value="HTH_1"/>
    <property type="match status" value="1"/>
</dbReference>
<feature type="domain" description="HTH lysR-type" evidence="5">
    <location>
        <begin position="1"/>
        <end position="61"/>
    </location>
</feature>
<organism evidence="6 7">
    <name type="scientific">Permianibacter aggregans</name>
    <dbReference type="NCBI Taxonomy" id="1510150"/>
    <lineage>
        <taxon>Bacteria</taxon>
        <taxon>Pseudomonadati</taxon>
        <taxon>Pseudomonadota</taxon>
        <taxon>Gammaproteobacteria</taxon>
        <taxon>Pseudomonadales</taxon>
        <taxon>Pseudomonadaceae</taxon>
        <taxon>Permianibacter</taxon>
    </lineage>
</organism>
<gene>
    <name evidence="6" type="ORF">EV696_11631</name>
</gene>
<evidence type="ECO:0000256" key="4">
    <source>
        <dbReference type="ARBA" id="ARBA00023163"/>
    </source>
</evidence>
<dbReference type="Gene3D" id="3.40.190.290">
    <property type="match status" value="1"/>
</dbReference>
<sequence>MIEERLQGVAVFVEAAEAGSFALAASRLRVTRSAVAKRIARLEQRLGARLFHRTTRQQTLTEEGQAYYEYCKRALSELETAEASLDQTGRDPMGRLRVSAPSLLGQRYVAPILLRMAHRFPKLDLQLWLTDQRVDLLAENFDLAVRIGPLPDSSSLAARKLGTQVFQIYASPAYLQQHGVPQTAGEFASHTAIAYAGTGPDPVWEMLDDRGTRHELNVKRRFRFNDMQAICDAAVAGLGLARLPSWLATPYLPRRQLQVLPARTPVAADVHAVWPATRFLPMKTRVAIDALVAELSKVLQGVNPTT</sequence>
<dbReference type="Proteomes" id="UP000295375">
    <property type="component" value="Unassembled WGS sequence"/>
</dbReference>
<reference evidence="6 7" key="1">
    <citation type="submission" date="2019-03" db="EMBL/GenBank/DDBJ databases">
        <title>Genomic Encyclopedia of Type Strains, Phase IV (KMG-IV): sequencing the most valuable type-strain genomes for metagenomic binning, comparative biology and taxonomic classification.</title>
        <authorList>
            <person name="Goeker M."/>
        </authorList>
    </citation>
    <scope>NUCLEOTIDE SEQUENCE [LARGE SCALE GENOMIC DNA]</scope>
    <source>
        <strain evidence="6 7">DSM 103792</strain>
    </source>
</reference>
<dbReference type="GO" id="GO:0003700">
    <property type="term" value="F:DNA-binding transcription factor activity"/>
    <property type="evidence" value="ECO:0007669"/>
    <property type="project" value="InterPro"/>
</dbReference>
<evidence type="ECO:0000259" key="5">
    <source>
        <dbReference type="PROSITE" id="PS50931"/>
    </source>
</evidence>